<dbReference type="InterPro" id="IPR037187">
    <property type="entry name" value="DnaK_N"/>
</dbReference>
<sequence>MGTKRKNRFVSASSGCPQGDYMNPAQLEWFRARLLDMLKACREELRGLRSEKSGFDSSGDEADAAAAREIDFRDAAKAALISARCEEIEAALRRIDSGEYGWCEETGEPIGLQRMIANPLSRFSLEAQARREAMSRLSKSH</sequence>
<feature type="domain" description="Zinc finger DksA/TraR C4-type" evidence="5">
    <location>
        <begin position="98"/>
        <end position="132"/>
    </location>
</feature>
<dbReference type="PANTHER" id="PTHR33823">
    <property type="entry name" value="RNA POLYMERASE-BINDING TRANSCRIPTION FACTOR DKSA-RELATED"/>
    <property type="match status" value="1"/>
</dbReference>
<dbReference type="Proteomes" id="UP000321201">
    <property type="component" value="Unassembled WGS sequence"/>
</dbReference>
<evidence type="ECO:0000256" key="3">
    <source>
        <dbReference type="ARBA" id="ARBA00022833"/>
    </source>
</evidence>
<dbReference type="PANTHER" id="PTHR33823:SF2">
    <property type="entry name" value="RNA POLYMERASE-BINDING TRANSCRIPTION FACTOR DKSA"/>
    <property type="match status" value="1"/>
</dbReference>
<dbReference type="SUPFAM" id="SSF109635">
    <property type="entry name" value="DnaK suppressor protein DksA, alpha-hairpin domain"/>
    <property type="match status" value="1"/>
</dbReference>
<dbReference type="OrthoDB" id="5296290at2"/>
<dbReference type="SUPFAM" id="SSF57716">
    <property type="entry name" value="Glucocorticoid receptor-like (DNA-binding domain)"/>
    <property type="match status" value="1"/>
</dbReference>
<evidence type="ECO:0000256" key="1">
    <source>
        <dbReference type="ARBA" id="ARBA00022723"/>
    </source>
</evidence>
<accession>A0A5C7ETN5</accession>
<protein>
    <submittedName>
        <fullName evidence="6">RNA polymerase-binding protein DksA</fullName>
    </submittedName>
</protein>
<dbReference type="GO" id="GO:0008270">
    <property type="term" value="F:zinc ion binding"/>
    <property type="evidence" value="ECO:0007669"/>
    <property type="project" value="UniProtKB-KW"/>
</dbReference>
<dbReference type="EMBL" id="VPFL01000012">
    <property type="protein sequence ID" value="TXF11544.1"/>
    <property type="molecule type" value="Genomic_DNA"/>
</dbReference>
<evidence type="ECO:0000259" key="5">
    <source>
        <dbReference type="Pfam" id="PF01258"/>
    </source>
</evidence>
<evidence type="ECO:0000313" key="7">
    <source>
        <dbReference type="Proteomes" id="UP000321201"/>
    </source>
</evidence>
<proteinExistence type="predicted"/>
<dbReference type="InParanoid" id="A0A5C7ETN5"/>
<dbReference type="Pfam" id="PF01258">
    <property type="entry name" value="zf-dskA_traR"/>
    <property type="match status" value="1"/>
</dbReference>
<keyword evidence="3" id="KW-0862">Zinc</keyword>
<dbReference type="Gene3D" id="1.20.120.910">
    <property type="entry name" value="DksA, coiled-coil domain"/>
    <property type="match status" value="1"/>
</dbReference>
<evidence type="ECO:0000313" key="6">
    <source>
        <dbReference type="EMBL" id="TXF11544.1"/>
    </source>
</evidence>
<keyword evidence="7" id="KW-1185">Reference proteome</keyword>
<organism evidence="6 7">
    <name type="scientific">Pelomicrobium methylotrophicum</name>
    <dbReference type="NCBI Taxonomy" id="2602750"/>
    <lineage>
        <taxon>Bacteria</taxon>
        <taxon>Pseudomonadati</taxon>
        <taxon>Pseudomonadota</taxon>
        <taxon>Hydrogenophilia</taxon>
        <taxon>Hydrogenophilia incertae sedis</taxon>
        <taxon>Pelomicrobium</taxon>
    </lineage>
</organism>
<dbReference type="AlphaFoldDB" id="A0A5C7ETN5"/>
<dbReference type="PROSITE" id="PS01102">
    <property type="entry name" value="ZF_DKSA_1"/>
    <property type="match status" value="1"/>
</dbReference>
<dbReference type="PROSITE" id="PS51128">
    <property type="entry name" value="ZF_DKSA_2"/>
    <property type="match status" value="1"/>
</dbReference>
<name>A0A5C7ETN5_9PROT</name>
<dbReference type="InterPro" id="IPR020458">
    <property type="entry name" value="Znf_DskA_TraR_CS"/>
</dbReference>
<dbReference type="InterPro" id="IPR000962">
    <property type="entry name" value="Znf_DskA_TraR"/>
</dbReference>
<gene>
    <name evidence="6" type="ORF">FR698_09375</name>
</gene>
<feature type="zinc finger region" description="dksA C4-type" evidence="4">
    <location>
        <begin position="103"/>
        <end position="127"/>
    </location>
</feature>
<keyword evidence="2" id="KW-0863">Zinc-finger</keyword>
<evidence type="ECO:0000256" key="4">
    <source>
        <dbReference type="PROSITE-ProRule" id="PRU00510"/>
    </source>
</evidence>
<comment type="caution">
    <text evidence="6">The sequence shown here is derived from an EMBL/GenBank/DDBJ whole genome shotgun (WGS) entry which is preliminary data.</text>
</comment>
<evidence type="ECO:0000256" key="2">
    <source>
        <dbReference type="ARBA" id="ARBA00022771"/>
    </source>
</evidence>
<keyword evidence="1" id="KW-0479">Metal-binding</keyword>
<reference evidence="6 7" key="1">
    <citation type="submission" date="2019-08" db="EMBL/GenBank/DDBJ databases">
        <title>Pelomicrobium methylotrophicum gen. nov., sp. nov. a moderately thermophilic, facultatively anaerobic, lithoautotrophic and methylotrophic bacterium isolated from a terrestrial mud volcano.</title>
        <authorList>
            <person name="Slobodkina G.B."/>
            <person name="Merkel A.Y."/>
            <person name="Slobodkin A.I."/>
        </authorList>
    </citation>
    <scope>NUCLEOTIDE SEQUENCE [LARGE SCALE GENOMIC DNA]</scope>
    <source>
        <strain evidence="6 7">SM250</strain>
    </source>
</reference>